<dbReference type="Pfam" id="PF09388">
    <property type="entry name" value="SpoOE-like"/>
    <property type="match status" value="1"/>
</dbReference>
<dbReference type="InterPro" id="IPR037208">
    <property type="entry name" value="Spo0E-like_sf"/>
</dbReference>
<comment type="caution">
    <text evidence="1">The sequence shown here is derived from an EMBL/GenBank/DDBJ whole genome shotgun (WGS) entry which is preliminary data.</text>
</comment>
<dbReference type="InterPro" id="IPR018540">
    <property type="entry name" value="Spo0E-like"/>
</dbReference>
<reference evidence="1 2" key="1">
    <citation type="journal article" date="2019" name="Int. J. Syst. Evol. Microbiol.">
        <title>The Global Catalogue of Microorganisms (GCM) 10K type strain sequencing project: providing services to taxonomists for standard genome sequencing and annotation.</title>
        <authorList>
            <consortium name="The Broad Institute Genomics Platform"/>
            <consortium name="The Broad Institute Genome Sequencing Center for Infectious Disease"/>
            <person name="Wu L."/>
            <person name="Ma J."/>
        </authorList>
    </citation>
    <scope>NUCLEOTIDE SEQUENCE [LARGE SCALE GENOMIC DNA]</scope>
    <source>
        <strain evidence="1 2">JCM 15395</strain>
    </source>
</reference>
<evidence type="ECO:0000313" key="1">
    <source>
        <dbReference type="EMBL" id="GAA0613677.1"/>
    </source>
</evidence>
<dbReference type="Gene3D" id="4.10.280.10">
    <property type="entry name" value="Helix-loop-helix DNA-binding domain"/>
    <property type="match status" value="1"/>
</dbReference>
<dbReference type="InterPro" id="IPR036638">
    <property type="entry name" value="HLH_DNA-bd_sf"/>
</dbReference>
<name>A0ABN1GL06_9BACI</name>
<proteinExistence type="predicted"/>
<evidence type="ECO:0000313" key="2">
    <source>
        <dbReference type="Proteomes" id="UP001500866"/>
    </source>
</evidence>
<dbReference type="SUPFAM" id="SSF140500">
    <property type="entry name" value="BAS1536-like"/>
    <property type="match status" value="1"/>
</dbReference>
<gene>
    <name evidence="1" type="ORF">GCM10009001_33650</name>
</gene>
<accession>A0ABN1GL06</accession>
<dbReference type="Proteomes" id="UP001500866">
    <property type="component" value="Unassembled WGS sequence"/>
</dbReference>
<keyword evidence="2" id="KW-1185">Reference proteome</keyword>
<organism evidence="1 2">
    <name type="scientific">Virgibacillus siamensis</name>
    <dbReference type="NCBI Taxonomy" id="480071"/>
    <lineage>
        <taxon>Bacteria</taxon>
        <taxon>Bacillati</taxon>
        <taxon>Bacillota</taxon>
        <taxon>Bacilli</taxon>
        <taxon>Bacillales</taxon>
        <taxon>Bacillaceae</taxon>
        <taxon>Virgibacillus</taxon>
    </lineage>
</organism>
<dbReference type="EMBL" id="BAAADS010000025">
    <property type="protein sequence ID" value="GAA0613677.1"/>
    <property type="molecule type" value="Genomic_DNA"/>
</dbReference>
<sequence length="58" mass="6707">MCAADKLLNHIELLRKQMTEIAMQEGLSSKESVEISQELDEMLNRYNEIRQPVDGNSR</sequence>
<protein>
    <recommendedName>
        <fullName evidence="3">Spo0E like sporulation regulatory protein</fullName>
    </recommendedName>
</protein>
<dbReference type="RefSeq" id="WP_343815789.1">
    <property type="nucleotide sequence ID" value="NZ_BAAADS010000025.1"/>
</dbReference>
<evidence type="ECO:0008006" key="3">
    <source>
        <dbReference type="Google" id="ProtNLM"/>
    </source>
</evidence>